<reference evidence="4 5" key="1">
    <citation type="submission" date="2017-02" db="EMBL/GenBank/DDBJ databases">
        <authorList>
            <person name="Peterson S.W."/>
        </authorList>
    </citation>
    <scope>NUCLEOTIDE SEQUENCE [LARGE SCALE GENOMIC DNA]</scope>
    <source>
        <strain evidence="4 5">USBA 369</strain>
    </source>
</reference>
<evidence type="ECO:0000313" key="5">
    <source>
        <dbReference type="Proteomes" id="UP000190135"/>
    </source>
</evidence>
<accession>A0A1T4PK09</accession>
<keyword evidence="5" id="KW-1185">Reference proteome</keyword>
<dbReference type="InterPro" id="IPR014347">
    <property type="entry name" value="Tautomerase/MIF_sf"/>
</dbReference>
<dbReference type="SUPFAM" id="SSF55331">
    <property type="entry name" value="Tautomerase/MIF"/>
    <property type="match status" value="1"/>
</dbReference>
<dbReference type="AlphaFoldDB" id="A0A1T4PK09"/>
<gene>
    <name evidence="4" type="ORF">SAMN05428963_10423</name>
</gene>
<comment type="similarity">
    <text evidence="1">Belongs to the 4-oxalocrotonate tautomerase family.</text>
</comment>
<dbReference type="Proteomes" id="UP000190135">
    <property type="component" value="Unassembled WGS sequence"/>
</dbReference>
<evidence type="ECO:0000313" key="4">
    <source>
        <dbReference type="EMBL" id="SJZ91832.1"/>
    </source>
</evidence>
<dbReference type="PANTHER" id="PTHR35530">
    <property type="entry name" value="TAUTOMERASE-RELATED"/>
    <property type="match status" value="1"/>
</dbReference>
<evidence type="ECO:0000259" key="3">
    <source>
        <dbReference type="Pfam" id="PF01361"/>
    </source>
</evidence>
<sequence length="71" mass="8049">MPFVNIKIPEAALSRKQKEEIVHRATDMLVDYFTEAARPHTMVLIEEVKDGGYARADEVFVIPDAYRAVDA</sequence>
<dbReference type="EMBL" id="FUXL01000004">
    <property type="protein sequence ID" value="SJZ91832.1"/>
    <property type="molecule type" value="Genomic_DNA"/>
</dbReference>
<dbReference type="Pfam" id="PF01361">
    <property type="entry name" value="Tautomerase"/>
    <property type="match status" value="1"/>
</dbReference>
<evidence type="ECO:0000256" key="1">
    <source>
        <dbReference type="ARBA" id="ARBA00006723"/>
    </source>
</evidence>
<organism evidence="4 5">
    <name type="scientific">Consotaella salsifontis</name>
    <dbReference type="NCBI Taxonomy" id="1365950"/>
    <lineage>
        <taxon>Bacteria</taxon>
        <taxon>Pseudomonadati</taxon>
        <taxon>Pseudomonadota</taxon>
        <taxon>Alphaproteobacteria</taxon>
        <taxon>Hyphomicrobiales</taxon>
        <taxon>Aurantimonadaceae</taxon>
        <taxon>Consotaella</taxon>
    </lineage>
</organism>
<dbReference type="GO" id="GO:0016853">
    <property type="term" value="F:isomerase activity"/>
    <property type="evidence" value="ECO:0007669"/>
    <property type="project" value="UniProtKB-KW"/>
</dbReference>
<keyword evidence="2" id="KW-0413">Isomerase</keyword>
<dbReference type="PANTHER" id="PTHR35530:SF2">
    <property type="entry name" value="BSL4019 PROTEIN"/>
    <property type="match status" value="1"/>
</dbReference>
<proteinExistence type="inferred from homology"/>
<protein>
    <submittedName>
        <fullName evidence="4">4-oxalocrotonate tautomerase</fullName>
    </submittedName>
</protein>
<dbReference type="InterPro" id="IPR004370">
    <property type="entry name" value="4-OT-like_dom"/>
</dbReference>
<dbReference type="Gene3D" id="3.30.429.10">
    <property type="entry name" value="Macrophage Migration Inhibitory Factor"/>
    <property type="match status" value="1"/>
</dbReference>
<evidence type="ECO:0000256" key="2">
    <source>
        <dbReference type="ARBA" id="ARBA00023235"/>
    </source>
</evidence>
<dbReference type="OrthoDB" id="7867220at2"/>
<feature type="domain" description="4-oxalocrotonate tautomerase-like" evidence="3">
    <location>
        <begin position="2"/>
        <end position="60"/>
    </location>
</feature>
<dbReference type="RefSeq" id="WP_078707580.1">
    <property type="nucleotide sequence ID" value="NZ_FUXL01000004.1"/>
</dbReference>
<name>A0A1T4PK09_9HYPH</name>
<dbReference type="STRING" id="1365950.SAMN05428963_10423"/>